<dbReference type="Proteomes" id="UP000440224">
    <property type="component" value="Unassembled WGS sequence"/>
</dbReference>
<keyword evidence="1" id="KW-1133">Transmembrane helix</keyword>
<dbReference type="OrthoDB" id="9833875at2"/>
<reference evidence="2 3" key="1">
    <citation type="submission" date="2019-10" db="EMBL/GenBank/DDBJ databases">
        <title>A soil myxobacterium in the family Polyangiaceae.</title>
        <authorList>
            <person name="Li Y."/>
            <person name="Wang J."/>
        </authorList>
    </citation>
    <scope>NUCLEOTIDE SEQUENCE [LARGE SCALE GENOMIC DNA]</scope>
    <source>
        <strain evidence="2 3">DSM 14734</strain>
    </source>
</reference>
<feature type="transmembrane region" description="Helical" evidence="1">
    <location>
        <begin position="154"/>
        <end position="172"/>
    </location>
</feature>
<evidence type="ECO:0000313" key="2">
    <source>
        <dbReference type="EMBL" id="MRG91112.1"/>
    </source>
</evidence>
<name>A0A6N7PG83_9BACT</name>
<feature type="transmembrane region" description="Helical" evidence="1">
    <location>
        <begin position="107"/>
        <end position="125"/>
    </location>
</feature>
<keyword evidence="3" id="KW-1185">Reference proteome</keyword>
<keyword evidence="1" id="KW-0812">Transmembrane</keyword>
<accession>A0A6N7PG83</accession>
<evidence type="ECO:0000313" key="3">
    <source>
        <dbReference type="Proteomes" id="UP000440224"/>
    </source>
</evidence>
<protein>
    <submittedName>
        <fullName evidence="2">Uncharacterized protein</fullName>
    </submittedName>
</protein>
<evidence type="ECO:0000256" key="1">
    <source>
        <dbReference type="SAM" id="Phobius"/>
    </source>
</evidence>
<dbReference type="EMBL" id="WJIE01000001">
    <property type="protein sequence ID" value="MRG91112.1"/>
    <property type="molecule type" value="Genomic_DNA"/>
</dbReference>
<proteinExistence type="predicted"/>
<organism evidence="2 3">
    <name type="scientific">Polyangium spumosum</name>
    <dbReference type="NCBI Taxonomy" id="889282"/>
    <lineage>
        <taxon>Bacteria</taxon>
        <taxon>Pseudomonadati</taxon>
        <taxon>Myxococcota</taxon>
        <taxon>Polyangia</taxon>
        <taxon>Polyangiales</taxon>
        <taxon>Polyangiaceae</taxon>
        <taxon>Polyangium</taxon>
    </lineage>
</organism>
<dbReference type="AlphaFoldDB" id="A0A6N7PG83"/>
<dbReference type="RefSeq" id="WP_153817944.1">
    <property type="nucleotide sequence ID" value="NZ_WJIE01000001.1"/>
</dbReference>
<sequence>MSYERFQVEVIELGSRGVPLTVANVVAHLRTPPDRVQRGLDRMAREGLLELEVDEAEGVVVYRVRGLSTVKPAPLVRLREVRPLRALRSTPVTFTRRSATPAAQKSVTLGVLLGALVPGIGLAYAAPMRVVLAASLIVLVFGKLFGASMIFGPLFWVFAIGASALFGGLYAVRYNQEGHRARLLA</sequence>
<keyword evidence="1" id="KW-0472">Membrane</keyword>
<gene>
    <name evidence="2" type="ORF">GF068_04130</name>
</gene>
<comment type="caution">
    <text evidence="2">The sequence shown here is derived from an EMBL/GenBank/DDBJ whole genome shotgun (WGS) entry which is preliminary data.</text>
</comment>